<dbReference type="KEGG" id="fil:BN1229_v1_1748"/>
<dbReference type="InterPro" id="IPR005467">
    <property type="entry name" value="His_kinase_dom"/>
</dbReference>
<keyword evidence="6" id="KW-0812">Transmembrane</keyword>
<evidence type="ECO:0000256" key="1">
    <source>
        <dbReference type="ARBA" id="ARBA00000085"/>
    </source>
</evidence>
<dbReference type="PROSITE" id="PS50109">
    <property type="entry name" value="HIS_KIN"/>
    <property type="match status" value="1"/>
</dbReference>
<dbReference type="GO" id="GO:0000155">
    <property type="term" value="F:phosphorelay sensor kinase activity"/>
    <property type="evidence" value="ECO:0007669"/>
    <property type="project" value="InterPro"/>
</dbReference>
<feature type="transmembrane region" description="Helical" evidence="6">
    <location>
        <begin position="16"/>
        <end position="37"/>
    </location>
</feature>
<dbReference type="Pfam" id="PF12860">
    <property type="entry name" value="PAS_7"/>
    <property type="match status" value="2"/>
</dbReference>
<dbReference type="InterPro" id="IPR036097">
    <property type="entry name" value="HisK_dim/P_sf"/>
</dbReference>
<keyword evidence="4" id="KW-0808">Transferase</keyword>
<name>A0A0D6JE99_9HYPH</name>
<dbReference type="PRINTS" id="PR00344">
    <property type="entry name" value="BCTRLSENSOR"/>
</dbReference>
<dbReference type="SMART" id="SM00387">
    <property type="entry name" value="HATPase_c"/>
    <property type="match status" value="1"/>
</dbReference>
<evidence type="ECO:0000259" key="7">
    <source>
        <dbReference type="PROSITE" id="PS50109"/>
    </source>
</evidence>
<dbReference type="RefSeq" id="WP_046477911.1">
    <property type="nucleotide sequence ID" value="NZ_LN829118.1"/>
</dbReference>
<dbReference type="Gene3D" id="3.30.565.10">
    <property type="entry name" value="Histidine kinase-like ATPase, C-terminal domain"/>
    <property type="match status" value="1"/>
</dbReference>
<dbReference type="GO" id="GO:0005886">
    <property type="term" value="C:plasma membrane"/>
    <property type="evidence" value="ECO:0007669"/>
    <property type="project" value="TreeGrafter"/>
</dbReference>
<dbReference type="Pfam" id="PF00512">
    <property type="entry name" value="HisKA"/>
    <property type="match status" value="1"/>
</dbReference>
<organism evidence="8 9">
    <name type="scientific">Candidatus Filomicrobium marinum</name>
    <dbReference type="NCBI Taxonomy" id="1608628"/>
    <lineage>
        <taxon>Bacteria</taxon>
        <taxon>Pseudomonadati</taxon>
        <taxon>Pseudomonadota</taxon>
        <taxon>Alphaproteobacteria</taxon>
        <taxon>Hyphomicrobiales</taxon>
        <taxon>Hyphomicrobiaceae</taxon>
        <taxon>Filomicrobium</taxon>
    </lineage>
</organism>
<dbReference type="InterPro" id="IPR035965">
    <property type="entry name" value="PAS-like_dom_sf"/>
</dbReference>
<evidence type="ECO:0000256" key="4">
    <source>
        <dbReference type="ARBA" id="ARBA00022679"/>
    </source>
</evidence>
<feature type="domain" description="Histidine kinase" evidence="7">
    <location>
        <begin position="600"/>
        <end position="817"/>
    </location>
</feature>
<dbReference type="SMART" id="SM00388">
    <property type="entry name" value="HisKA"/>
    <property type="match status" value="1"/>
</dbReference>
<dbReference type="KEGG" id="fiy:BN1229_v1_1751"/>
<evidence type="ECO:0000256" key="3">
    <source>
        <dbReference type="ARBA" id="ARBA00022553"/>
    </source>
</evidence>
<keyword evidence="3" id="KW-0597">Phosphoprotein</keyword>
<dbReference type="InterPro" id="IPR003594">
    <property type="entry name" value="HATPase_dom"/>
</dbReference>
<dbReference type="SUPFAM" id="SSF55874">
    <property type="entry name" value="ATPase domain of HSP90 chaperone/DNA topoisomerase II/histidine kinase"/>
    <property type="match status" value="1"/>
</dbReference>
<dbReference type="Pfam" id="PF13188">
    <property type="entry name" value="PAS_8"/>
    <property type="match status" value="1"/>
</dbReference>
<evidence type="ECO:0000313" key="9">
    <source>
        <dbReference type="Proteomes" id="UP000033187"/>
    </source>
</evidence>
<evidence type="ECO:0000256" key="2">
    <source>
        <dbReference type="ARBA" id="ARBA00012438"/>
    </source>
</evidence>
<dbReference type="InterPro" id="IPR036890">
    <property type="entry name" value="HATPase_C_sf"/>
</dbReference>
<evidence type="ECO:0000313" key="8">
    <source>
        <dbReference type="EMBL" id="CPR18530.1"/>
    </source>
</evidence>
<dbReference type="CDD" id="cd00075">
    <property type="entry name" value="HATPase"/>
    <property type="match status" value="1"/>
</dbReference>
<dbReference type="PANTHER" id="PTHR43047">
    <property type="entry name" value="TWO-COMPONENT HISTIDINE PROTEIN KINASE"/>
    <property type="match status" value="1"/>
</dbReference>
<dbReference type="SUPFAM" id="SSF47384">
    <property type="entry name" value="Homodimeric domain of signal transducing histidine kinase"/>
    <property type="match status" value="1"/>
</dbReference>
<dbReference type="SMART" id="SM00091">
    <property type="entry name" value="PAS"/>
    <property type="match status" value="3"/>
</dbReference>
<dbReference type="InterPro" id="IPR004358">
    <property type="entry name" value="Sig_transdc_His_kin-like_C"/>
</dbReference>
<evidence type="ECO:0000256" key="5">
    <source>
        <dbReference type="ARBA" id="ARBA00022777"/>
    </source>
</evidence>
<keyword evidence="6" id="KW-0472">Membrane</keyword>
<dbReference type="PANTHER" id="PTHR43047:SF72">
    <property type="entry name" value="OSMOSENSING HISTIDINE PROTEIN KINASE SLN1"/>
    <property type="match status" value="1"/>
</dbReference>
<dbReference type="CDD" id="cd00082">
    <property type="entry name" value="HisKA"/>
    <property type="match status" value="1"/>
</dbReference>
<comment type="catalytic activity">
    <reaction evidence="1">
        <text>ATP + protein L-histidine = ADP + protein N-phospho-L-histidine.</text>
        <dbReference type="EC" id="2.7.13.3"/>
    </reaction>
</comment>
<keyword evidence="6" id="KW-1133">Transmembrane helix</keyword>
<gene>
    <name evidence="8" type="ORF">YBN1229_v1_1751</name>
</gene>
<dbReference type="Proteomes" id="UP000033187">
    <property type="component" value="Chromosome 1"/>
</dbReference>
<dbReference type="SUPFAM" id="SSF55785">
    <property type="entry name" value="PYP-like sensor domain (PAS domain)"/>
    <property type="match status" value="2"/>
</dbReference>
<dbReference type="Pfam" id="PF02518">
    <property type="entry name" value="HATPase_c"/>
    <property type="match status" value="1"/>
</dbReference>
<dbReference type="InterPro" id="IPR003661">
    <property type="entry name" value="HisK_dim/P_dom"/>
</dbReference>
<sequence length="844" mass="92928">MSSPVNVRETNARAELVVLLVASLASAVMITAGVVYGGSMLFAESSLSMFLTAAVFLGAAGGSILALWRILTTTRHALGRAREESERLKKQLGVAEAVIGGEPQILVLWDEGLQPTVVSNTLRGIRGLPHDNVQLLGFGSWLERGSAEKLRLSVDKLLRLGRPFNMIIRTSVGGHLEADGRASSGRAVLRLRDIAGYKRDISRIIDGHEGLARDIRSSRALINALPFPVWLMDAAGRIIWVNAAYVEAVEATSNDEVIDRQIELLELRQRDTVARAVRATPTFRRQLNLITRGDRRIHEVIVHKLDDASAAAAIDLTALATSDSAPGSQSATFDRILDRVSSAIAVFDSESRLVFFNLAYRNLWEFDETWLKTAPKDTDILDRLRELGRLPEVVNYPEWRASVLAMHSTGGEREDWWHLPDGRVLHVVSEQRQDGGMTQLLVDETERLALESRFNELIGVQSETIDSLKEGVAVFATDGRLKLFNSAFASVWQLSREKLDSSPHIDDIIADARALYQDTHVWQQLKLAITALSDERLPIDGQMVRVDNSVIDYATMPLPDGATLITFTDVTYSKRYERALVERNEALVAADRLKSQFIGRVSYELRTPLTNIIGFTELLGTTLFGDLTPKQREYVGDISMSSKTLLNIIDGILDLATIDAGSLELKLEEVDVRELIDAAALGVHERAVRSNLILDIAIADDAKTFVADKARVRQVLYNLLSNAVGFSPDGGTVLIGCWRENGTMVFQVEDNGVGIPEDALERVFEPFESNSWGSKHRGAGLGLAVVKNLVELHGGEISLESAPGEGTRVTVRLPEHGVGSLQQDLEIDPLAEARAAVEARKRQR</sequence>
<keyword evidence="9" id="KW-1185">Reference proteome</keyword>
<accession>A0A0D6JE99</accession>
<proteinExistence type="predicted"/>
<dbReference type="EC" id="2.7.13.3" evidence="2"/>
<dbReference type="FunFam" id="3.30.565.10:FF:000006">
    <property type="entry name" value="Sensor histidine kinase WalK"/>
    <property type="match status" value="1"/>
</dbReference>
<reference evidence="9" key="1">
    <citation type="submission" date="2015-02" db="EMBL/GenBank/DDBJ databases">
        <authorList>
            <person name="Chooi Y.-H."/>
        </authorList>
    </citation>
    <scope>NUCLEOTIDE SEQUENCE [LARGE SCALE GENOMIC DNA]</scope>
    <source>
        <strain evidence="9">strain Y</strain>
    </source>
</reference>
<dbReference type="AlphaFoldDB" id="A0A0D6JE99"/>
<dbReference type="InterPro" id="IPR000014">
    <property type="entry name" value="PAS"/>
</dbReference>
<dbReference type="GO" id="GO:0009927">
    <property type="term" value="F:histidine phosphotransfer kinase activity"/>
    <property type="evidence" value="ECO:0007669"/>
    <property type="project" value="TreeGrafter"/>
</dbReference>
<feature type="transmembrane region" description="Helical" evidence="6">
    <location>
        <begin position="49"/>
        <end position="71"/>
    </location>
</feature>
<dbReference type="EMBL" id="LN829119">
    <property type="protein sequence ID" value="CPR18530.1"/>
    <property type="molecule type" value="Genomic_DNA"/>
</dbReference>
<dbReference type="Gene3D" id="1.10.287.130">
    <property type="match status" value="1"/>
</dbReference>
<evidence type="ECO:0000256" key="6">
    <source>
        <dbReference type="SAM" id="Phobius"/>
    </source>
</evidence>
<dbReference type="Gene3D" id="3.30.450.20">
    <property type="entry name" value="PAS domain"/>
    <property type="match status" value="2"/>
</dbReference>
<dbReference type="OrthoDB" id="9813151at2"/>
<keyword evidence="5 8" id="KW-0418">Kinase</keyword>
<protein>
    <recommendedName>
        <fullName evidence="2">histidine kinase</fullName>
        <ecNumber evidence="2">2.7.13.3</ecNumber>
    </recommendedName>
</protein>